<dbReference type="Proteomes" id="UP001465153">
    <property type="component" value="Unassembled WGS sequence"/>
</dbReference>
<evidence type="ECO:0000313" key="2">
    <source>
        <dbReference type="Proteomes" id="UP001465153"/>
    </source>
</evidence>
<name>A0ABQ0AFF5_9GAMM</name>
<evidence type="ECO:0000313" key="1">
    <source>
        <dbReference type="EMBL" id="GAA6170327.1"/>
    </source>
</evidence>
<dbReference type="EMBL" id="BAABWN010000036">
    <property type="protein sequence ID" value="GAA6170327.1"/>
    <property type="molecule type" value="Genomic_DNA"/>
</dbReference>
<keyword evidence="2" id="KW-1185">Reference proteome</keyword>
<comment type="caution">
    <text evidence="1">The sequence shown here is derived from an EMBL/GenBank/DDBJ whole genome shotgun (WGS) entry which is preliminary data.</text>
</comment>
<evidence type="ECO:0008006" key="3">
    <source>
        <dbReference type="Google" id="ProtNLM"/>
    </source>
</evidence>
<accession>A0ABQ0AFF5</accession>
<sequence>MRVHVKKGGKKTNIRKLEVQRIKKHGYKHNTKQVAEDYSSDAMYRLFFTQDHIAFHSGKTVKIDWPYSFV</sequence>
<gene>
    <name evidence="1" type="ORF">NBRC116591_41420</name>
</gene>
<reference evidence="1 2" key="1">
    <citation type="submission" date="2024-04" db="EMBL/GenBank/DDBJ databases">
        <title>Draft genome sequence of Sessilibacter corallicola NBRC 116591.</title>
        <authorList>
            <person name="Miyakawa T."/>
            <person name="Kusuya Y."/>
            <person name="Miura T."/>
        </authorList>
    </citation>
    <scope>NUCLEOTIDE SEQUENCE [LARGE SCALE GENOMIC DNA]</scope>
    <source>
        <strain evidence="1 2">KU-00831-HH</strain>
    </source>
</reference>
<protein>
    <recommendedName>
        <fullName evidence="3">Transposase</fullName>
    </recommendedName>
</protein>
<organism evidence="1 2">
    <name type="scientific">Sessilibacter corallicola</name>
    <dbReference type="NCBI Taxonomy" id="2904075"/>
    <lineage>
        <taxon>Bacteria</taxon>
        <taxon>Pseudomonadati</taxon>
        <taxon>Pseudomonadota</taxon>
        <taxon>Gammaproteobacteria</taxon>
        <taxon>Cellvibrionales</taxon>
        <taxon>Cellvibrionaceae</taxon>
        <taxon>Sessilibacter</taxon>
    </lineage>
</organism>
<proteinExistence type="predicted"/>